<organism evidence="1 2">
    <name type="scientific">Peronosclerospora sorghi</name>
    <dbReference type="NCBI Taxonomy" id="230839"/>
    <lineage>
        <taxon>Eukaryota</taxon>
        <taxon>Sar</taxon>
        <taxon>Stramenopiles</taxon>
        <taxon>Oomycota</taxon>
        <taxon>Peronosporomycetes</taxon>
        <taxon>Peronosporales</taxon>
        <taxon>Peronosporaceae</taxon>
        <taxon>Peronosclerospora</taxon>
    </lineage>
</organism>
<dbReference type="EMBL" id="CM047580">
    <property type="protein sequence ID" value="KAI9923300.1"/>
    <property type="molecule type" value="Genomic_DNA"/>
</dbReference>
<evidence type="ECO:0000313" key="1">
    <source>
        <dbReference type="EMBL" id="KAI9923300.1"/>
    </source>
</evidence>
<keyword evidence="2" id="KW-1185">Reference proteome</keyword>
<comment type="caution">
    <text evidence="1">The sequence shown here is derived from an EMBL/GenBank/DDBJ whole genome shotgun (WGS) entry which is preliminary data.</text>
</comment>
<accession>A0ACC0WZ47</accession>
<evidence type="ECO:0000313" key="2">
    <source>
        <dbReference type="Proteomes" id="UP001163321"/>
    </source>
</evidence>
<gene>
    <name evidence="1" type="ORF">PsorP6_001613</name>
</gene>
<dbReference type="Proteomes" id="UP001163321">
    <property type="component" value="Chromosome 1"/>
</dbReference>
<reference evidence="1 2" key="1">
    <citation type="journal article" date="2022" name="bioRxiv">
        <title>The genome of the oomycete Peronosclerospora sorghi, a cosmopolitan pathogen of maize and sorghum, is inflated with dispersed pseudogenes.</title>
        <authorList>
            <person name="Fletcher K."/>
            <person name="Martin F."/>
            <person name="Isakeit T."/>
            <person name="Cavanaugh K."/>
            <person name="Magill C."/>
            <person name="Michelmore R."/>
        </authorList>
    </citation>
    <scope>NUCLEOTIDE SEQUENCE [LARGE SCALE GENOMIC DNA]</scope>
    <source>
        <strain evidence="1">P6</strain>
    </source>
</reference>
<protein>
    <submittedName>
        <fullName evidence="1">Uncharacterized protein</fullName>
    </submittedName>
</protein>
<name>A0ACC0WZ47_9STRA</name>
<proteinExistence type="predicted"/>
<sequence>MSRTLRVAKRHFARSKNAMDLAVCSLVDPVHIIQDAIAASNDRNVNPVPILNPSDSFHAANESKRSLLCFSYATRVLNVERCCRLMMRSDANPALKLCSSCDSSECHLHPNS</sequence>